<keyword evidence="4" id="KW-1185">Reference proteome</keyword>
<comment type="caution">
    <text evidence="3">The sequence shown here is derived from an EMBL/GenBank/DDBJ whole genome shotgun (WGS) entry which is preliminary data.</text>
</comment>
<dbReference type="PANTHER" id="PTHR11731:SF193">
    <property type="entry name" value="DIPEPTIDYL PEPTIDASE 9"/>
    <property type="match status" value="1"/>
</dbReference>
<organism evidence="3 4">
    <name type="scientific">Actinocrispum wychmicini</name>
    <dbReference type="NCBI Taxonomy" id="1213861"/>
    <lineage>
        <taxon>Bacteria</taxon>
        <taxon>Bacillati</taxon>
        <taxon>Actinomycetota</taxon>
        <taxon>Actinomycetes</taxon>
        <taxon>Pseudonocardiales</taxon>
        <taxon>Pseudonocardiaceae</taxon>
        <taxon>Actinocrispum</taxon>
    </lineage>
</organism>
<dbReference type="Pfam" id="PF00930">
    <property type="entry name" value="DPPIV_N"/>
    <property type="match status" value="1"/>
</dbReference>
<dbReference type="Pfam" id="PF00326">
    <property type="entry name" value="Peptidase_S9"/>
    <property type="match status" value="1"/>
</dbReference>
<name>A0A4V2S6E2_9PSEU</name>
<reference evidence="3 4" key="1">
    <citation type="submission" date="2019-03" db="EMBL/GenBank/DDBJ databases">
        <title>Genomic Encyclopedia of Type Strains, Phase IV (KMG-IV): sequencing the most valuable type-strain genomes for metagenomic binning, comparative biology and taxonomic classification.</title>
        <authorList>
            <person name="Goeker M."/>
        </authorList>
    </citation>
    <scope>NUCLEOTIDE SEQUENCE [LARGE SCALE GENOMIC DNA]</scope>
    <source>
        <strain evidence="3 4">DSM 45934</strain>
    </source>
</reference>
<dbReference type="PANTHER" id="PTHR11731">
    <property type="entry name" value="PROTEASE FAMILY S9B,C DIPEPTIDYL-PEPTIDASE IV-RELATED"/>
    <property type="match status" value="1"/>
</dbReference>
<dbReference type="GO" id="GO:0008239">
    <property type="term" value="F:dipeptidyl-peptidase activity"/>
    <property type="evidence" value="ECO:0007669"/>
    <property type="project" value="TreeGrafter"/>
</dbReference>
<gene>
    <name evidence="3" type="ORF">EV192_107132</name>
</gene>
<dbReference type="SUPFAM" id="SSF53474">
    <property type="entry name" value="alpha/beta-Hydrolases"/>
    <property type="match status" value="1"/>
</dbReference>
<dbReference type="InterPro" id="IPR002469">
    <property type="entry name" value="Peptidase_S9B_N"/>
</dbReference>
<sequence>MPTGRSATRPVRVRIAYVSEGALRVVERDGTGDRAVASSDLPNVTFGTGVHTDTTSSSGSRGYWWAPDGERLLVAGVDFINVPLWHIANPATPSAPPRAVRYPAVGQANPDVTLWLLELDGARTEVRWDRCAFEYVVGAGWDAHGPYAVVQSRDQHRVRFLSIDPTDGVTAVVDEQWDDCWVQLVPGLPVRLDSGAFVTHADRRGTRHLAVDGAVVTLPGLQLRAVLGVDGEEVLFTASEEPTETHLWCYRPGDGVQRLSREAGVHSGVRRCGTLVRVARGADHPGGQVTVLRTRRPPVDVRSLVDRPVLDVHARRLVLGLRGLRAALYVPSWHRPGDGRLPILLDPYGGAARQRVTAELDWRCLVSQWFAEQGFAVLVADGAGTPGRGPDWEREVHGKLFGPVLDDQVAAVREAARQHPELDLGRVGIRGWSFGGSVAALAVLRRPDVFHAAVAGAGVTDQLLYDAHWRERFLGHPKDFPDRYDACSLVRSAPTLTRPLLLIHGLADDNVHPANTLRMSEALLAAGRQHEVLLLPGVGHDPMDASIAENLLSHQVTFFQRHLGHPVS</sequence>
<dbReference type="GO" id="GO:0008236">
    <property type="term" value="F:serine-type peptidase activity"/>
    <property type="evidence" value="ECO:0007669"/>
    <property type="project" value="InterPro"/>
</dbReference>
<feature type="domain" description="Dipeptidylpeptidase IV N-terminal" evidence="2">
    <location>
        <begin position="60"/>
        <end position="264"/>
    </location>
</feature>
<dbReference type="GO" id="GO:0006508">
    <property type="term" value="P:proteolysis"/>
    <property type="evidence" value="ECO:0007669"/>
    <property type="project" value="InterPro"/>
</dbReference>
<dbReference type="InterPro" id="IPR050278">
    <property type="entry name" value="Serine_Prot_S9B/DPPIV"/>
</dbReference>
<evidence type="ECO:0000313" key="4">
    <source>
        <dbReference type="Proteomes" id="UP000295680"/>
    </source>
</evidence>
<protein>
    <submittedName>
        <fullName evidence="3">Dipeptidyl-peptidase-4</fullName>
    </submittedName>
</protein>
<dbReference type="Proteomes" id="UP000295680">
    <property type="component" value="Unassembled WGS sequence"/>
</dbReference>
<dbReference type="SUPFAM" id="SSF82171">
    <property type="entry name" value="DPP6 N-terminal domain-like"/>
    <property type="match status" value="1"/>
</dbReference>
<feature type="domain" description="Peptidase S9 prolyl oligopeptidase catalytic" evidence="1">
    <location>
        <begin position="367"/>
        <end position="565"/>
    </location>
</feature>
<dbReference type="InterPro" id="IPR029058">
    <property type="entry name" value="AB_hydrolase_fold"/>
</dbReference>
<dbReference type="InterPro" id="IPR001375">
    <property type="entry name" value="Peptidase_S9_cat"/>
</dbReference>
<proteinExistence type="predicted"/>
<dbReference type="Gene3D" id="2.140.10.30">
    <property type="entry name" value="Dipeptidylpeptidase IV, N-terminal domain"/>
    <property type="match status" value="1"/>
</dbReference>
<evidence type="ECO:0000259" key="1">
    <source>
        <dbReference type="Pfam" id="PF00326"/>
    </source>
</evidence>
<dbReference type="AlphaFoldDB" id="A0A4V2S6E2"/>
<accession>A0A4V2S6E2</accession>
<dbReference type="RefSeq" id="WP_243727191.1">
    <property type="nucleotide sequence ID" value="NZ_SLWS01000007.1"/>
</dbReference>
<dbReference type="Gene3D" id="3.40.50.1820">
    <property type="entry name" value="alpha/beta hydrolase"/>
    <property type="match status" value="1"/>
</dbReference>
<evidence type="ECO:0000259" key="2">
    <source>
        <dbReference type="Pfam" id="PF00930"/>
    </source>
</evidence>
<dbReference type="EMBL" id="SLWS01000007">
    <property type="protein sequence ID" value="TCO55710.1"/>
    <property type="molecule type" value="Genomic_DNA"/>
</dbReference>
<evidence type="ECO:0000313" key="3">
    <source>
        <dbReference type="EMBL" id="TCO55710.1"/>
    </source>
</evidence>